<organism evidence="1 2">
    <name type="scientific">Sporomusa ovata</name>
    <dbReference type="NCBI Taxonomy" id="2378"/>
    <lineage>
        <taxon>Bacteria</taxon>
        <taxon>Bacillati</taxon>
        <taxon>Bacillota</taxon>
        <taxon>Negativicutes</taxon>
        <taxon>Selenomonadales</taxon>
        <taxon>Sporomusaceae</taxon>
        <taxon>Sporomusa</taxon>
    </lineage>
</organism>
<evidence type="ECO:0000313" key="1">
    <source>
        <dbReference type="EMBL" id="CQR72199.1"/>
    </source>
</evidence>
<dbReference type="RefSeq" id="WP_021166836.1">
    <property type="nucleotide sequence ID" value="NZ_CTRP01000009.1"/>
</dbReference>
<evidence type="ECO:0000313" key="2">
    <source>
        <dbReference type="Proteomes" id="UP000049855"/>
    </source>
</evidence>
<gene>
    <name evidence="1" type="ORF">SpAn4DRAFT_5088</name>
</gene>
<accession>A0A0U1KYJ1</accession>
<dbReference type="Proteomes" id="UP000049855">
    <property type="component" value="Unassembled WGS sequence"/>
</dbReference>
<dbReference type="EMBL" id="CTRP01000009">
    <property type="protein sequence ID" value="CQR72199.1"/>
    <property type="molecule type" value="Genomic_DNA"/>
</dbReference>
<reference evidence="2" key="1">
    <citation type="submission" date="2015-03" db="EMBL/GenBank/DDBJ databases">
        <authorList>
            <person name="Nijsse Bart"/>
        </authorList>
    </citation>
    <scope>NUCLEOTIDE SEQUENCE [LARGE SCALE GENOMIC DNA]</scope>
</reference>
<sequence>MGKHYLKVGQYTPATDESEVVIDREFYRQGYIFKDEEAYETSFDKICYIPELSDTAYTHQIFLDMMDGQEALARDLFDHVDWQHPETLLAEDYADGEYDDCPVCGRMFACYAKAECPNCHAV</sequence>
<proteinExistence type="predicted"/>
<name>A0A0U1KYJ1_9FIRM</name>
<dbReference type="AlphaFoldDB" id="A0A0U1KYJ1"/>
<protein>
    <submittedName>
        <fullName evidence="1">Uncharacterized protein</fullName>
    </submittedName>
</protein>
<keyword evidence="2" id="KW-1185">Reference proteome</keyword>